<keyword evidence="2 5" id="KW-0853">WD repeat</keyword>
<dbReference type="CDD" id="cd00200">
    <property type="entry name" value="WD40"/>
    <property type="match status" value="1"/>
</dbReference>
<reference evidence="7" key="1">
    <citation type="submission" date="2022-11" db="UniProtKB">
        <authorList>
            <consortium name="WormBaseParasite"/>
        </authorList>
    </citation>
    <scope>IDENTIFICATION</scope>
</reference>
<dbReference type="InterPro" id="IPR001680">
    <property type="entry name" value="WD40_rpt"/>
</dbReference>
<dbReference type="PRINTS" id="PR00320">
    <property type="entry name" value="GPROTEINBRPT"/>
</dbReference>
<evidence type="ECO:0000313" key="7">
    <source>
        <dbReference type="WBParaSite" id="scaffold3164_cov298.g6114"/>
    </source>
</evidence>
<dbReference type="PANTHER" id="PTHR19848:SF0">
    <property type="entry name" value="NOTCHLESS PROTEIN HOMOLOG 1"/>
    <property type="match status" value="1"/>
</dbReference>
<dbReference type="GO" id="GO:0005730">
    <property type="term" value="C:nucleolus"/>
    <property type="evidence" value="ECO:0007669"/>
    <property type="project" value="UniProtKB-SubCell"/>
</dbReference>
<dbReference type="SMART" id="SM00320">
    <property type="entry name" value="WD40"/>
    <property type="match status" value="8"/>
</dbReference>
<dbReference type="InterPro" id="IPR019775">
    <property type="entry name" value="WD40_repeat_CS"/>
</dbReference>
<keyword evidence="4" id="KW-0539">Nucleus</keyword>
<dbReference type="PRINTS" id="PR00319">
    <property type="entry name" value="GPROTEINB"/>
</dbReference>
<keyword evidence="3" id="KW-0677">Repeat</keyword>
<protein>
    <submittedName>
        <fullName evidence="7">NLE domain-containing protein</fullName>
    </submittedName>
</protein>
<dbReference type="Pfam" id="PF00400">
    <property type="entry name" value="WD40"/>
    <property type="match status" value="7"/>
</dbReference>
<dbReference type="Gene3D" id="2.130.10.10">
    <property type="entry name" value="YVTN repeat-like/Quinoprotein amine dehydrogenase"/>
    <property type="match status" value="1"/>
</dbReference>
<feature type="repeat" description="WD" evidence="5">
    <location>
        <begin position="392"/>
        <end position="433"/>
    </location>
</feature>
<dbReference type="GO" id="GO:0000027">
    <property type="term" value="P:ribosomal large subunit assembly"/>
    <property type="evidence" value="ECO:0007669"/>
    <property type="project" value="TreeGrafter"/>
</dbReference>
<dbReference type="GO" id="GO:0007219">
    <property type="term" value="P:Notch signaling pathway"/>
    <property type="evidence" value="ECO:0007669"/>
    <property type="project" value="TreeGrafter"/>
</dbReference>
<organism evidence="6 7">
    <name type="scientific">Meloidogyne javanica</name>
    <name type="common">Root-knot nematode worm</name>
    <dbReference type="NCBI Taxonomy" id="6303"/>
    <lineage>
        <taxon>Eukaryota</taxon>
        <taxon>Metazoa</taxon>
        <taxon>Ecdysozoa</taxon>
        <taxon>Nematoda</taxon>
        <taxon>Chromadorea</taxon>
        <taxon>Rhabditida</taxon>
        <taxon>Tylenchina</taxon>
        <taxon>Tylenchomorpha</taxon>
        <taxon>Tylenchoidea</taxon>
        <taxon>Meloidogynidae</taxon>
        <taxon>Meloidogyninae</taxon>
        <taxon>Meloidogyne</taxon>
        <taxon>Meloidogyne incognita group</taxon>
    </lineage>
</organism>
<name>A0A915M964_MELJA</name>
<proteinExistence type="predicted"/>
<dbReference type="PROSITE" id="PS00678">
    <property type="entry name" value="WD_REPEATS_1"/>
    <property type="match status" value="3"/>
</dbReference>
<feature type="repeat" description="WD" evidence="5">
    <location>
        <begin position="250"/>
        <end position="290"/>
    </location>
</feature>
<evidence type="ECO:0000256" key="1">
    <source>
        <dbReference type="ARBA" id="ARBA00004604"/>
    </source>
</evidence>
<comment type="subcellular location">
    <subcellularLocation>
        <location evidence="1">Nucleus</location>
        <location evidence="1">Nucleolus</location>
    </subcellularLocation>
</comment>
<feature type="repeat" description="WD" evidence="5">
    <location>
        <begin position="132"/>
        <end position="173"/>
    </location>
</feature>
<feature type="repeat" description="WD" evidence="5">
    <location>
        <begin position="350"/>
        <end position="382"/>
    </location>
</feature>
<evidence type="ECO:0000256" key="3">
    <source>
        <dbReference type="ARBA" id="ARBA00022737"/>
    </source>
</evidence>
<dbReference type="PROSITE" id="PS50082">
    <property type="entry name" value="WD_REPEATS_2"/>
    <property type="match status" value="6"/>
</dbReference>
<evidence type="ECO:0000256" key="5">
    <source>
        <dbReference type="PROSITE-ProRule" id="PRU00221"/>
    </source>
</evidence>
<accession>A0A915M964</accession>
<dbReference type="InterPro" id="IPR020472">
    <property type="entry name" value="WD40_PAC1"/>
</dbReference>
<sequence>MHVDFETNINQPDKGHFPMNLDKSRLNISVRLFSEDNKELSNAPIVLPSTTKVDQLEQLYYSLLDIDLEDEQPPVHFRVPERSQDGGWIDIVDALGVSLPSDCLVTEKPIELFCLPQAVFRVRPVTRCAASLPGHGEPLISVKFSPNGSTLASGSGDKTVRLWDTKSQLPLQTLTGHQHWVLCIAWSHDGNKIASACKQGIKLTGHKQWINALAWRPLHLEAPSRLLASAGRDASIRIWDIIKSHTLFVLSGHTASVTDIRWSGNDLIYSGSQDRTIKVWRTNDGVLCRTLEGHAHWINTLASNVDYVLRIGSFSPEEDSKQKQISISNTHPGELFLWEPAIKKQPIARLTGHQQLINQVQFSPDGRTIASASFDKSIKLWDGWTGKFQTSLRGHVGPVYQIAWSSDSRLLVSGSADSTLKVWNMQKRKLGQDLPGHGDEVFAVDWSPNSECVASGGKDKVLKLWKR</sequence>
<evidence type="ECO:0000313" key="6">
    <source>
        <dbReference type="Proteomes" id="UP000887561"/>
    </source>
</evidence>
<dbReference type="WBParaSite" id="scaffold3164_cov298.g6114">
    <property type="protein sequence ID" value="scaffold3164_cov298.g6114"/>
    <property type="gene ID" value="scaffold3164_cov298.g6114"/>
</dbReference>
<feature type="repeat" description="WD" evidence="5">
    <location>
        <begin position="434"/>
        <end position="467"/>
    </location>
</feature>
<dbReference type="SUPFAM" id="SSF50978">
    <property type="entry name" value="WD40 repeat-like"/>
    <property type="match status" value="1"/>
</dbReference>
<dbReference type="InterPro" id="IPR036322">
    <property type="entry name" value="WD40_repeat_dom_sf"/>
</dbReference>
<evidence type="ECO:0000256" key="4">
    <source>
        <dbReference type="ARBA" id="ARBA00023242"/>
    </source>
</evidence>
<dbReference type="InterPro" id="IPR015943">
    <property type="entry name" value="WD40/YVTN_repeat-like_dom_sf"/>
</dbReference>
<dbReference type="Proteomes" id="UP000887561">
    <property type="component" value="Unplaced"/>
</dbReference>
<dbReference type="AlphaFoldDB" id="A0A915M964"/>
<dbReference type="InterPro" id="IPR001632">
    <property type="entry name" value="WD40_G-protein_beta-like"/>
</dbReference>
<dbReference type="PROSITE" id="PS50294">
    <property type="entry name" value="WD_REPEATS_REGION"/>
    <property type="match status" value="6"/>
</dbReference>
<keyword evidence="6" id="KW-1185">Reference proteome</keyword>
<evidence type="ECO:0000256" key="2">
    <source>
        <dbReference type="ARBA" id="ARBA00022574"/>
    </source>
</evidence>
<dbReference type="PANTHER" id="PTHR19848">
    <property type="entry name" value="WD40 REPEAT PROTEIN"/>
    <property type="match status" value="1"/>
</dbReference>
<feature type="repeat" description="WD" evidence="5">
    <location>
        <begin position="203"/>
        <end position="249"/>
    </location>
</feature>